<dbReference type="GO" id="GO:0016491">
    <property type="term" value="F:oxidoreductase activity"/>
    <property type="evidence" value="ECO:0007669"/>
    <property type="project" value="InterPro"/>
</dbReference>
<name>A0A1H6ZKC0_9FIRM</name>
<dbReference type="PROSITE" id="PS51352">
    <property type="entry name" value="THIOREDOXIN_2"/>
    <property type="match status" value="1"/>
</dbReference>
<reference evidence="2 3" key="1">
    <citation type="submission" date="2016-10" db="EMBL/GenBank/DDBJ databases">
        <authorList>
            <person name="de Groot N.N."/>
        </authorList>
    </citation>
    <scope>NUCLEOTIDE SEQUENCE [LARGE SCALE GENOMIC DNA]</scope>
    <source>
        <strain evidence="2 3">DSM 2179</strain>
    </source>
</reference>
<dbReference type="CDD" id="cd02966">
    <property type="entry name" value="TlpA_like_family"/>
    <property type="match status" value="1"/>
</dbReference>
<keyword evidence="3" id="KW-1185">Reference proteome</keyword>
<dbReference type="InterPro" id="IPR050553">
    <property type="entry name" value="Thioredoxin_ResA/DsbE_sf"/>
</dbReference>
<dbReference type="Proteomes" id="UP000199662">
    <property type="component" value="Unassembled WGS sequence"/>
</dbReference>
<dbReference type="Pfam" id="PF00578">
    <property type="entry name" value="AhpC-TSA"/>
    <property type="match status" value="1"/>
</dbReference>
<dbReference type="PANTHER" id="PTHR42852">
    <property type="entry name" value="THIOL:DISULFIDE INTERCHANGE PROTEIN DSBE"/>
    <property type="match status" value="1"/>
</dbReference>
<dbReference type="InterPro" id="IPR000866">
    <property type="entry name" value="AhpC/TSA"/>
</dbReference>
<protein>
    <submittedName>
        <fullName evidence="2">AhpC/TSA family protein</fullName>
    </submittedName>
</protein>
<gene>
    <name evidence="2" type="ORF">SAMN05660742_10912</name>
</gene>
<proteinExistence type="predicted"/>
<evidence type="ECO:0000259" key="1">
    <source>
        <dbReference type="PROSITE" id="PS51352"/>
    </source>
</evidence>
<sequence>MIQKRIIDNDEKTGFLLCFCKKIIDSHIERDGLVKVKYLLLVIVFVFTVCSSNNAVCAELKEGDLIPTTGETVGVHAGDTAPDLTLFDLNGNLKHISFKNSPTILISLYRLNGDSNKIQQLVNLYAKRKDIKLLFVVRDEAEYVKVSLMKHDFDIPVYFERKKEFSTKYNIGVPTMLIIDKKGIVRYNNIFWVDANSMDSFIENLISGKGDQTPRLLYAAPKEVKKEVPKLVNLGEKVPADVFRDLEGAPVKLDYKGKPTVIFYWMSFTNDKFLNKMMPVMQSLYEANGKKVNFYTINGSGDRHFTMSILDRYYSSFPTLVGGDVLQYSRAFPAFIIIDSDGILRYRTTTFPNVEELNTLLTEIIDG</sequence>
<dbReference type="STRING" id="84035.SAMN05660742_10912"/>
<dbReference type="AlphaFoldDB" id="A0A1H6ZKC0"/>
<organism evidence="2 3">
    <name type="scientific">Propionispira arboris</name>
    <dbReference type="NCBI Taxonomy" id="84035"/>
    <lineage>
        <taxon>Bacteria</taxon>
        <taxon>Bacillati</taxon>
        <taxon>Bacillota</taxon>
        <taxon>Negativicutes</taxon>
        <taxon>Selenomonadales</taxon>
        <taxon>Selenomonadaceae</taxon>
        <taxon>Propionispira</taxon>
    </lineage>
</organism>
<evidence type="ECO:0000313" key="2">
    <source>
        <dbReference type="EMBL" id="SEJ50142.1"/>
    </source>
</evidence>
<dbReference type="RefSeq" id="WP_091831347.1">
    <property type="nucleotide sequence ID" value="NZ_FNZK01000009.1"/>
</dbReference>
<accession>A0A1H6ZKC0</accession>
<dbReference type="SUPFAM" id="SSF52833">
    <property type="entry name" value="Thioredoxin-like"/>
    <property type="match status" value="2"/>
</dbReference>
<feature type="domain" description="Thioredoxin" evidence="1">
    <location>
        <begin position="232"/>
        <end position="366"/>
    </location>
</feature>
<dbReference type="InterPro" id="IPR013766">
    <property type="entry name" value="Thioredoxin_domain"/>
</dbReference>
<evidence type="ECO:0000313" key="3">
    <source>
        <dbReference type="Proteomes" id="UP000199662"/>
    </source>
</evidence>
<dbReference type="GO" id="GO:0016209">
    <property type="term" value="F:antioxidant activity"/>
    <property type="evidence" value="ECO:0007669"/>
    <property type="project" value="InterPro"/>
</dbReference>
<dbReference type="EMBL" id="FNZK01000009">
    <property type="protein sequence ID" value="SEJ50142.1"/>
    <property type="molecule type" value="Genomic_DNA"/>
</dbReference>
<dbReference type="PANTHER" id="PTHR42852:SF17">
    <property type="entry name" value="THIOREDOXIN-LIKE PROTEIN HI_1115"/>
    <property type="match status" value="1"/>
</dbReference>
<dbReference type="Gene3D" id="3.40.30.10">
    <property type="entry name" value="Glutaredoxin"/>
    <property type="match status" value="2"/>
</dbReference>
<dbReference type="InterPro" id="IPR036249">
    <property type="entry name" value="Thioredoxin-like_sf"/>
</dbReference>